<dbReference type="GO" id="GO:0008483">
    <property type="term" value="F:transaminase activity"/>
    <property type="evidence" value="ECO:0007669"/>
    <property type="project" value="UniProtKB-KW"/>
</dbReference>
<comment type="caution">
    <text evidence="1">The sequence shown here is derived from an EMBL/GenBank/DDBJ whole genome shotgun (WGS) entry which is preliminary data.</text>
</comment>
<feature type="non-terminal residue" evidence="1">
    <location>
        <position position="94"/>
    </location>
</feature>
<gene>
    <name evidence="1" type="ORF">ACFQ08_45900</name>
</gene>
<evidence type="ECO:0000313" key="2">
    <source>
        <dbReference type="Proteomes" id="UP001597024"/>
    </source>
</evidence>
<dbReference type="Proteomes" id="UP001597024">
    <property type="component" value="Unassembled WGS sequence"/>
</dbReference>
<sequence>MIPLGRDDLHASLGDPVLGSIGFLNEVMARYPDAISFAPGAPNPVFVEELDIGAAIERYLEHLGRSRGIGRDGALRLVTEYGPSRGLIGDLVAA</sequence>
<proteinExistence type="predicted"/>
<keyword evidence="2" id="KW-1185">Reference proteome</keyword>
<evidence type="ECO:0000313" key="1">
    <source>
        <dbReference type="EMBL" id="MFD0891934.1"/>
    </source>
</evidence>
<organism evidence="1 2">
    <name type="scientific">Streptosporangium algeriense</name>
    <dbReference type="NCBI Taxonomy" id="1682748"/>
    <lineage>
        <taxon>Bacteria</taxon>
        <taxon>Bacillati</taxon>
        <taxon>Actinomycetota</taxon>
        <taxon>Actinomycetes</taxon>
        <taxon>Streptosporangiales</taxon>
        <taxon>Streptosporangiaceae</taxon>
        <taxon>Streptosporangium</taxon>
    </lineage>
</organism>
<reference evidence="2" key="1">
    <citation type="journal article" date="2019" name="Int. J. Syst. Evol. Microbiol.">
        <title>The Global Catalogue of Microorganisms (GCM) 10K type strain sequencing project: providing services to taxonomists for standard genome sequencing and annotation.</title>
        <authorList>
            <consortium name="The Broad Institute Genomics Platform"/>
            <consortium name="The Broad Institute Genome Sequencing Center for Infectious Disease"/>
            <person name="Wu L."/>
            <person name="Ma J."/>
        </authorList>
    </citation>
    <scope>NUCLEOTIDE SEQUENCE [LARGE SCALE GENOMIC DNA]</scope>
    <source>
        <strain evidence="2">CCUG 62974</strain>
    </source>
</reference>
<accession>A0ABW3E778</accession>
<name>A0ABW3E778_9ACTN</name>
<protein>
    <submittedName>
        <fullName evidence="1">PLP-dependent aminotransferase family protein</fullName>
    </submittedName>
</protein>
<dbReference type="EMBL" id="JBHTHX010003610">
    <property type="protein sequence ID" value="MFD0891934.1"/>
    <property type="molecule type" value="Genomic_DNA"/>
</dbReference>
<keyword evidence="1" id="KW-0032">Aminotransferase</keyword>
<keyword evidence="1" id="KW-0808">Transferase</keyword>